<dbReference type="InterPro" id="IPR029071">
    <property type="entry name" value="Ubiquitin-like_domsf"/>
</dbReference>
<feature type="region of interest" description="Disordered" evidence="1">
    <location>
        <begin position="1"/>
        <end position="33"/>
    </location>
</feature>
<evidence type="ECO:0000313" key="4">
    <source>
        <dbReference type="Proteomes" id="UP000324705"/>
    </source>
</evidence>
<dbReference type="AlphaFoldDB" id="A0A9R1S6D7"/>
<dbReference type="PROSITE" id="PS50053">
    <property type="entry name" value="UBIQUITIN_2"/>
    <property type="match status" value="1"/>
</dbReference>
<name>A0A9R1S6D7_TRITD</name>
<sequence length="131" mass="14121">MSPTPVVGHEKEAEATPESGHRKEAAAEDEVTLTPVKPEAAAEGKRAYIHIKVTSQTFPDAFVRAKRKVVLSRVMDMYCDKHSLNPEAVVFLNDEGKRIRPSQTAEEAGLDDGEVISVHIAQLGGSGRASA</sequence>
<reference evidence="3 4" key="1">
    <citation type="submission" date="2017-09" db="EMBL/GenBank/DDBJ databases">
        <authorList>
            <consortium name="International Durum Wheat Genome Sequencing Consortium (IDWGSC)"/>
            <person name="Milanesi L."/>
        </authorList>
    </citation>
    <scope>NUCLEOTIDE SEQUENCE [LARGE SCALE GENOMIC DNA]</scope>
    <source>
        <strain evidence="4">cv. Svevo</strain>
    </source>
</reference>
<feature type="domain" description="Ubiquitin-like" evidence="2">
    <location>
        <begin position="47"/>
        <end position="125"/>
    </location>
</feature>
<organism evidence="3 4">
    <name type="scientific">Triticum turgidum subsp. durum</name>
    <name type="common">Durum wheat</name>
    <name type="synonym">Triticum durum</name>
    <dbReference type="NCBI Taxonomy" id="4567"/>
    <lineage>
        <taxon>Eukaryota</taxon>
        <taxon>Viridiplantae</taxon>
        <taxon>Streptophyta</taxon>
        <taxon>Embryophyta</taxon>
        <taxon>Tracheophyta</taxon>
        <taxon>Spermatophyta</taxon>
        <taxon>Magnoliopsida</taxon>
        <taxon>Liliopsida</taxon>
        <taxon>Poales</taxon>
        <taxon>Poaceae</taxon>
        <taxon>BOP clade</taxon>
        <taxon>Pooideae</taxon>
        <taxon>Triticodae</taxon>
        <taxon>Triticeae</taxon>
        <taxon>Triticinae</taxon>
        <taxon>Triticum</taxon>
    </lineage>
</organism>
<protein>
    <recommendedName>
        <fullName evidence="2">Ubiquitin-like domain-containing protein</fullName>
    </recommendedName>
</protein>
<dbReference type="OMA" id="TIDIMLT"/>
<dbReference type="Gene3D" id="3.10.20.90">
    <property type="entry name" value="Phosphatidylinositol 3-kinase Catalytic Subunit, Chain A, domain 1"/>
    <property type="match status" value="1"/>
</dbReference>
<dbReference type="Gramene" id="TRITD3Bv1G206460.1">
    <property type="protein sequence ID" value="TRITD3Bv1G206460.1"/>
    <property type="gene ID" value="TRITD3Bv1G206460"/>
</dbReference>
<evidence type="ECO:0000313" key="3">
    <source>
        <dbReference type="EMBL" id="VAH81848.1"/>
    </source>
</evidence>
<accession>A0A9R1S6D7</accession>
<dbReference type="Proteomes" id="UP000324705">
    <property type="component" value="Chromosome 3B"/>
</dbReference>
<dbReference type="PANTHER" id="PTHR10562">
    <property type="entry name" value="SMALL UBIQUITIN-RELATED MODIFIER"/>
    <property type="match status" value="1"/>
</dbReference>
<proteinExistence type="predicted"/>
<dbReference type="EMBL" id="LT934116">
    <property type="protein sequence ID" value="VAH81848.1"/>
    <property type="molecule type" value="Genomic_DNA"/>
</dbReference>
<evidence type="ECO:0000256" key="1">
    <source>
        <dbReference type="SAM" id="MobiDB-lite"/>
    </source>
</evidence>
<dbReference type="InterPro" id="IPR022617">
    <property type="entry name" value="Rad60/SUMO-like_dom"/>
</dbReference>
<dbReference type="Pfam" id="PF11976">
    <property type="entry name" value="Rad60-SLD"/>
    <property type="match status" value="1"/>
</dbReference>
<dbReference type="InterPro" id="IPR000626">
    <property type="entry name" value="Ubiquitin-like_dom"/>
</dbReference>
<feature type="compositionally biased region" description="Basic and acidic residues" evidence="1">
    <location>
        <begin position="8"/>
        <end position="26"/>
    </location>
</feature>
<gene>
    <name evidence="3" type="ORF">TRITD_3Bv1G206460</name>
</gene>
<keyword evidence="4" id="KW-1185">Reference proteome</keyword>
<dbReference type="SUPFAM" id="SSF54236">
    <property type="entry name" value="Ubiquitin-like"/>
    <property type="match status" value="1"/>
</dbReference>
<evidence type="ECO:0000259" key="2">
    <source>
        <dbReference type="PROSITE" id="PS50053"/>
    </source>
</evidence>